<organism evidence="1 2">
    <name type="scientific">Spirosoma endophyticum</name>
    <dbReference type="NCBI Taxonomy" id="662367"/>
    <lineage>
        <taxon>Bacteria</taxon>
        <taxon>Pseudomonadati</taxon>
        <taxon>Bacteroidota</taxon>
        <taxon>Cytophagia</taxon>
        <taxon>Cytophagales</taxon>
        <taxon>Cytophagaceae</taxon>
        <taxon>Spirosoma</taxon>
    </lineage>
</organism>
<keyword evidence="2" id="KW-1185">Reference proteome</keyword>
<proteinExistence type="predicted"/>
<dbReference type="EMBL" id="FOLQ01000001">
    <property type="protein sequence ID" value="SFC26178.1"/>
    <property type="molecule type" value="Genomic_DNA"/>
</dbReference>
<dbReference type="RefSeq" id="WP_093823084.1">
    <property type="nucleotide sequence ID" value="NZ_FOLQ01000001.1"/>
</dbReference>
<name>A0A1I1HW37_9BACT</name>
<dbReference type="AlphaFoldDB" id="A0A1I1HW37"/>
<accession>A0A1I1HW37</accession>
<sequence>MEHNKLKFSNLLEQYVYGITSIYIAHVDSEAQSKLIKLFNSINKELPLRAKQSKGEVSAIKQLIAAHQIKINLTLSYILRVDTLVVKAEKISPNSVKTVRLISRYLSLKNKYSDALVKIRVLQKKDIDSIKR</sequence>
<dbReference type="STRING" id="662367.SAMN05216167_101759"/>
<protein>
    <submittedName>
        <fullName evidence="1">Uncharacterized protein</fullName>
    </submittedName>
</protein>
<gene>
    <name evidence="1" type="ORF">SAMN05216167_101759</name>
</gene>
<evidence type="ECO:0000313" key="2">
    <source>
        <dbReference type="Proteomes" id="UP000198598"/>
    </source>
</evidence>
<dbReference type="Proteomes" id="UP000198598">
    <property type="component" value="Unassembled WGS sequence"/>
</dbReference>
<evidence type="ECO:0000313" key="1">
    <source>
        <dbReference type="EMBL" id="SFC26178.1"/>
    </source>
</evidence>
<reference evidence="1 2" key="1">
    <citation type="submission" date="2016-10" db="EMBL/GenBank/DDBJ databases">
        <authorList>
            <person name="de Groot N.N."/>
        </authorList>
    </citation>
    <scope>NUCLEOTIDE SEQUENCE [LARGE SCALE GENOMIC DNA]</scope>
    <source>
        <strain evidence="1 2">DSM 26130</strain>
    </source>
</reference>